<organism evidence="1 2">
    <name type="scientific">Oxobacter pfennigii</name>
    <dbReference type="NCBI Taxonomy" id="36849"/>
    <lineage>
        <taxon>Bacteria</taxon>
        <taxon>Bacillati</taxon>
        <taxon>Bacillota</taxon>
        <taxon>Clostridia</taxon>
        <taxon>Eubacteriales</taxon>
        <taxon>Clostridiaceae</taxon>
        <taxon>Oxobacter</taxon>
    </lineage>
</organism>
<dbReference type="RefSeq" id="WP_054876909.1">
    <property type="nucleotide sequence ID" value="NZ_LKET01000068.1"/>
</dbReference>
<proteinExistence type="predicted"/>
<dbReference type="Proteomes" id="UP000050326">
    <property type="component" value="Unassembled WGS sequence"/>
</dbReference>
<evidence type="ECO:0000313" key="2">
    <source>
        <dbReference type="Proteomes" id="UP000050326"/>
    </source>
</evidence>
<comment type="caution">
    <text evidence="1">The sequence shown here is derived from an EMBL/GenBank/DDBJ whole genome shotgun (WGS) entry which is preliminary data.</text>
</comment>
<evidence type="ECO:0008006" key="3">
    <source>
        <dbReference type="Google" id="ProtNLM"/>
    </source>
</evidence>
<dbReference type="STRING" id="36849.OXPF_39490"/>
<name>A0A0P8W3L0_9CLOT</name>
<keyword evidence="2" id="KW-1185">Reference proteome</keyword>
<evidence type="ECO:0000313" key="1">
    <source>
        <dbReference type="EMBL" id="KPU42170.1"/>
    </source>
</evidence>
<reference evidence="1 2" key="1">
    <citation type="submission" date="2015-09" db="EMBL/GenBank/DDBJ databases">
        <title>Genome sequence of Oxobacter pfennigii DSM 3222.</title>
        <authorList>
            <person name="Poehlein A."/>
            <person name="Bengelsdorf F.R."/>
            <person name="Schiel-Bengelsdorf B."/>
            <person name="Duerre P."/>
            <person name="Daniel R."/>
        </authorList>
    </citation>
    <scope>NUCLEOTIDE SEQUENCE [LARGE SCALE GENOMIC DNA]</scope>
    <source>
        <strain evidence="1 2">DSM 3222</strain>
    </source>
</reference>
<accession>A0A0P8W3L0</accession>
<dbReference type="EMBL" id="LKET01000068">
    <property type="protein sequence ID" value="KPU42170.1"/>
    <property type="molecule type" value="Genomic_DNA"/>
</dbReference>
<dbReference type="AlphaFoldDB" id="A0A0P8W3L0"/>
<protein>
    <recommendedName>
        <fullName evidence="3">Phage DNA packaging protein Nu1</fullName>
    </recommendedName>
</protein>
<sequence>MENLKDRYKEIDGKLCATTEEVCEQLNIARKTLSEWEEKGCPKAARGWWPIWDILRWRGLVGTGIKTEEDLENMSLASQKLKWEAEYKMYKAEEAEFNNAVARGEYVTKESVSSELQRFFVVLKRSLMAISRKVSNEVGAYVDNITVRKIEKMVTELLIDALGQLSIDGVYSATKKKKKEEA</sequence>
<dbReference type="OrthoDB" id="2629242at2"/>
<gene>
    <name evidence="1" type="ORF">OXPF_39490</name>
</gene>